<evidence type="ECO:0000259" key="1">
    <source>
        <dbReference type="Pfam" id="PF01882"/>
    </source>
</evidence>
<feature type="domain" description="DUF58" evidence="1">
    <location>
        <begin position="186"/>
        <end position="354"/>
    </location>
</feature>
<name>A0A1H5AUP2_RHOJO</name>
<dbReference type="Proteomes" id="UP000183407">
    <property type="component" value="Unassembled WGS sequence"/>
</dbReference>
<gene>
    <name evidence="2" type="ORF">SAMN04490220_4549</name>
</gene>
<dbReference type="PANTHER" id="PTHR33608:SF14">
    <property type="entry name" value="POSSIBLE CONSERVED SECRETED PROTEIN"/>
    <property type="match status" value="1"/>
</dbReference>
<dbReference type="PANTHER" id="PTHR33608">
    <property type="entry name" value="BLL2464 PROTEIN"/>
    <property type="match status" value="1"/>
</dbReference>
<dbReference type="EMBL" id="FNTL01000004">
    <property type="protein sequence ID" value="SED45915.1"/>
    <property type="molecule type" value="Genomic_DNA"/>
</dbReference>
<evidence type="ECO:0000313" key="3">
    <source>
        <dbReference type="Proteomes" id="UP000183407"/>
    </source>
</evidence>
<dbReference type="AlphaFoldDB" id="A0A1H5AUP2"/>
<reference evidence="3" key="1">
    <citation type="submission" date="2016-10" db="EMBL/GenBank/DDBJ databases">
        <authorList>
            <person name="Varghese N."/>
        </authorList>
    </citation>
    <scope>NUCLEOTIDE SEQUENCE [LARGE SCALE GENOMIC DNA]</scope>
    <source>
        <strain evidence="3">DSM 44719</strain>
    </source>
</reference>
<organism evidence="2 3">
    <name type="scientific">Rhodococcus jostii</name>
    <dbReference type="NCBI Taxonomy" id="132919"/>
    <lineage>
        <taxon>Bacteria</taxon>
        <taxon>Bacillati</taxon>
        <taxon>Actinomycetota</taxon>
        <taxon>Actinomycetes</taxon>
        <taxon>Mycobacteriales</taxon>
        <taxon>Nocardiaceae</taxon>
        <taxon>Rhodococcus</taxon>
    </lineage>
</organism>
<sequence length="416" mass="44776">MTERTLAWRASPAALALATCAAVALTAGVVGRWWEVVVFAAPMLGALGSVTWLPRPATGVRADTSGRMLRCFESESVRFTAHVVTCGGAAELAVTPAPSDNYTVEQVGDGDYQLSADRWGRYEPTLIVTARAGGGLLTATARVPVAELRIFPLAPPMPTPLPHAPLPDRIGAHRTRRFGSGVEFGDIRPHAPGDPLRSVNWPVSARRGRLHVTERIMDRAADVVAVLDTTPQAPGPASESLHRTVRGATQVVQAALQRGDRAGVVASGLRLRWLGADIGRRQFYRILDTVLDSEAGATESEVGGGASEGTLVPRVALPPRAVVIAFSTMLDTNFALSLLELRRRGHVVVAVDVLRGPPFEHELDPMTARMWRLERRNMYRNMGVLGVPVVAWEDDSALDLALALADRARRPSAAFR</sequence>
<dbReference type="Pfam" id="PF01882">
    <property type="entry name" value="DUF58"/>
    <property type="match status" value="1"/>
</dbReference>
<evidence type="ECO:0000313" key="2">
    <source>
        <dbReference type="EMBL" id="SED45915.1"/>
    </source>
</evidence>
<protein>
    <submittedName>
        <fullName evidence="2">Uncharacterized conserved protein, DUF58 family, contains vWF domain</fullName>
    </submittedName>
</protein>
<dbReference type="OrthoDB" id="9776116at2"/>
<dbReference type="InterPro" id="IPR002881">
    <property type="entry name" value="DUF58"/>
</dbReference>
<accession>A0A1H5AUP2</accession>
<proteinExistence type="predicted"/>
<dbReference type="RefSeq" id="WP_073358412.1">
    <property type="nucleotide sequence ID" value="NZ_FNTL01000004.1"/>
</dbReference>